<evidence type="ECO:0000256" key="3">
    <source>
        <dbReference type="ARBA" id="ARBA00023239"/>
    </source>
</evidence>
<evidence type="ECO:0000256" key="2">
    <source>
        <dbReference type="ARBA" id="ARBA00022898"/>
    </source>
</evidence>
<dbReference type="RefSeq" id="WP_168050779.1">
    <property type="nucleotide sequence ID" value="NZ_JAATJR010000004.1"/>
</dbReference>
<dbReference type="InterPro" id="IPR015421">
    <property type="entry name" value="PyrdxlP-dep_Trfase_major"/>
</dbReference>
<gene>
    <name evidence="6" type="ORF">HB662_15940</name>
</gene>
<evidence type="ECO:0000256" key="4">
    <source>
        <dbReference type="ARBA" id="ARBA00038302"/>
    </source>
</evidence>
<keyword evidence="7" id="KW-1185">Reference proteome</keyword>
<dbReference type="InterPro" id="IPR050477">
    <property type="entry name" value="GrpII_AminoAcid_Decarb"/>
</dbReference>
<dbReference type="InterPro" id="IPR015422">
    <property type="entry name" value="PyrdxlP-dep_Trfase_small"/>
</dbReference>
<reference evidence="6 7" key="1">
    <citation type="submission" date="2020-03" db="EMBL/GenBank/DDBJ databases">
        <title>Roseomonas selenitidurans sp. nov. isolated from soil.</title>
        <authorList>
            <person name="Liu H."/>
        </authorList>
    </citation>
    <scope>NUCLEOTIDE SEQUENCE [LARGE SCALE GENOMIC DNA]</scope>
    <source>
        <strain evidence="6 7">JCM 15073</strain>
    </source>
</reference>
<comment type="caution">
    <text evidence="6">The sequence shown here is derived from an EMBL/GenBank/DDBJ whole genome shotgun (WGS) entry which is preliminary data.</text>
</comment>
<accession>A0ABX1F1T0</accession>
<keyword evidence="3 5" id="KW-0456">Lyase</keyword>
<proteinExistence type="inferred from homology"/>
<dbReference type="PANTHER" id="PTHR42735:SF6">
    <property type="entry name" value="SPHINGOSINE-1-PHOSPHATE LYASE 1"/>
    <property type="match status" value="1"/>
</dbReference>
<dbReference type="InterPro" id="IPR015424">
    <property type="entry name" value="PyrdxlP-dep_Trfase"/>
</dbReference>
<dbReference type="Gene3D" id="3.40.640.10">
    <property type="entry name" value="Type I PLP-dependent aspartate aminotransferase-like (Major domain)"/>
    <property type="match status" value="1"/>
</dbReference>
<evidence type="ECO:0000256" key="1">
    <source>
        <dbReference type="ARBA" id="ARBA00001933"/>
    </source>
</evidence>
<dbReference type="GO" id="GO:0008483">
    <property type="term" value="F:transaminase activity"/>
    <property type="evidence" value="ECO:0007669"/>
    <property type="project" value="UniProtKB-KW"/>
</dbReference>
<keyword evidence="6" id="KW-0808">Transferase</keyword>
<comment type="similarity">
    <text evidence="4">Belongs to the group II decarboxylase family. Sphingosine-1-phosphate lyase subfamily.</text>
</comment>
<dbReference type="Gene3D" id="3.90.1150.10">
    <property type="entry name" value="Aspartate Aminotransferase, domain 1"/>
    <property type="match status" value="1"/>
</dbReference>
<name>A0ABX1F1T0_9PROT</name>
<comment type="cofactor">
    <cofactor evidence="1 5">
        <name>pyridoxal 5'-phosphate</name>
        <dbReference type="ChEBI" id="CHEBI:597326"/>
    </cofactor>
</comment>
<evidence type="ECO:0000256" key="5">
    <source>
        <dbReference type="RuleBase" id="RU000382"/>
    </source>
</evidence>
<sequence length="416" mass="44225">MSRTRFPSNGRPRAELLDALEAMRDGDADWRHGRVPLYVFGATDDVAEIGKAAFNAYFTENALGGKRAFASLRRMEEEVLGIGLDLFHAPEGASGTLTGGGTESILLAVKSARDAQRALRGGRHAANLVLPVSAHPAFDKAAVLMDLEVRRVPVAPDYRADVAAMEAAIDADTILLVGSAPCFPYGVVDDIPAIGDVALRHGVALHVDACVGGYVANFARELGATFGPFDFAVPAVVSLSADLHKFGFCPKPASTVFFRDAVRAGAAGFDLDVWPNGRFATNTFVGTRPGGAVAAAWAVLNFLGREGYLEITRRLLAMRQDYEAGISRIDGLAVVGKPDLSILAVGSSDPAIDMFKVADGMSARGWIPGLVRQPRALHSMMSLLHEPAREDWLRDVAASVTEARSAVAPAQQQAVY</sequence>
<dbReference type="EMBL" id="JAAVTX010000004">
    <property type="protein sequence ID" value="NKE46278.1"/>
    <property type="molecule type" value="Genomic_DNA"/>
</dbReference>
<keyword evidence="2 5" id="KW-0663">Pyridoxal phosphate</keyword>
<dbReference type="Proteomes" id="UP000765160">
    <property type="component" value="Unassembled WGS sequence"/>
</dbReference>
<protein>
    <submittedName>
        <fullName evidence="6">Aspartate aminotransferase family protein</fullName>
    </submittedName>
</protein>
<dbReference type="InterPro" id="IPR002129">
    <property type="entry name" value="PyrdxlP-dep_de-COase"/>
</dbReference>
<dbReference type="Gene3D" id="6.10.140.2150">
    <property type="match status" value="1"/>
</dbReference>
<evidence type="ECO:0000313" key="6">
    <source>
        <dbReference type="EMBL" id="NKE46278.1"/>
    </source>
</evidence>
<dbReference type="Pfam" id="PF00282">
    <property type="entry name" value="Pyridoxal_deC"/>
    <property type="match status" value="1"/>
</dbReference>
<organism evidence="6 7">
    <name type="scientific">Falsiroseomonas frigidaquae</name>
    <dbReference type="NCBI Taxonomy" id="487318"/>
    <lineage>
        <taxon>Bacteria</taxon>
        <taxon>Pseudomonadati</taxon>
        <taxon>Pseudomonadota</taxon>
        <taxon>Alphaproteobacteria</taxon>
        <taxon>Acetobacterales</taxon>
        <taxon>Roseomonadaceae</taxon>
        <taxon>Falsiroseomonas</taxon>
    </lineage>
</organism>
<dbReference type="PANTHER" id="PTHR42735">
    <property type="match status" value="1"/>
</dbReference>
<keyword evidence="6" id="KW-0032">Aminotransferase</keyword>
<evidence type="ECO:0000313" key="7">
    <source>
        <dbReference type="Proteomes" id="UP000765160"/>
    </source>
</evidence>
<dbReference type="SUPFAM" id="SSF53383">
    <property type="entry name" value="PLP-dependent transferases"/>
    <property type="match status" value="1"/>
</dbReference>